<gene>
    <name evidence="8" type="primary">AUGUSTUS-3.0.2_34017</name>
    <name evidence="8" type="ORF">TcasGA2_TC034017</name>
</gene>
<dbReference type="GO" id="GO:0050660">
    <property type="term" value="F:flavin adenine dinucleotide binding"/>
    <property type="evidence" value="ECO:0007669"/>
    <property type="project" value="InterPro"/>
</dbReference>
<comment type="similarity">
    <text evidence="1 4">Belongs to the GMC oxidoreductase family.</text>
</comment>
<name>A0A139WDQ2_TRICA</name>
<dbReference type="GO" id="GO:0016614">
    <property type="term" value="F:oxidoreductase activity, acting on CH-OH group of donors"/>
    <property type="evidence" value="ECO:0007669"/>
    <property type="project" value="InterPro"/>
</dbReference>
<feature type="signal peptide" evidence="5">
    <location>
        <begin position="1"/>
        <end position="16"/>
    </location>
</feature>
<feature type="domain" description="Glucose-methanol-choline oxidoreductase N-terminal" evidence="7">
    <location>
        <begin position="297"/>
        <end position="311"/>
    </location>
</feature>
<evidence type="ECO:0000259" key="6">
    <source>
        <dbReference type="PROSITE" id="PS00623"/>
    </source>
</evidence>
<evidence type="ECO:0000256" key="1">
    <source>
        <dbReference type="ARBA" id="ARBA00010790"/>
    </source>
</evidence>
<sequence>MKTILCFTVLFLCANSQNLLNDFRRFFGASDVRDTANFRKSYDFVVVGAGSGGCVVANRLSENPEWSVLLLEAGDDENFLTDVPLIASLQTITSYNWGYKSERLATACLGLIDGRCNMPRGKALGGTSVINFLLYTRGTKQDFDQWAELGNPGWGYDQVLPYFIKSENCTKCREIDGKYHGKSGYLSVEHPGYESPLVKRFIKSGEELGYKNNDPSAPYGLGFSKVLATMRNGMRCSASKAFLKPILHRTNLHVSIKTRVTKILIDPSTKQAYGVQFWKNRRKFTVLATKEVVLSAGSINSPHLLMLSGVGPRDDLTRVGIPLLQNLKVGYNLQDHMAMSALVFFVNESITVSDRGVQNPVDIFNYVFNGRGPYTIPGGAEALAFVQTKYAKIGGYPDIELVLGAGALNGDVYGSLRSLLGIPRSLFERVYAPHAYKPAFSIAPVLMRPKSRGRVVIKDGNPLHWPKLIPNYFENEEDVKTMVEGIKMARWSSSASVFCSSAITITQSRHFQKYNITMITTPFPGCETVPFGSDEYWACAVRHVATTLGHQVGTCKMGPPSDPDAVVDERLRVYGIKGLRVVDGSIMPNVVAGHTNAVIMMIGEKASDMIKQEWARK</sequence>
<keyword evidence="4" id="KW-0285">Flavoprotein</keyword>
<evidence type="ECO:0000313" key="8">
    <source>
        <dbReference type="EMBL" id="KYB25985.1"/>
    </source>
</evidence>
<dbReference type="InterPro" id="IPR036188">
    <property type="entry name" value="FAD/NAD-bd_sf"/>
</dbReference>
<keyword evidence="3 4" id="KW-0274">FAD</keyword>
<dbReference type="eggNOG" id="KOG1238">
    <property type="taxonomic scope" value="Eukaryota"/>
</dbReference>
<evidence type="ECO:0000256" key="2">
    <source>
        <dbReference type="PIRSR" id="PIRSR000137-1"/>
    </source>
</evidence>
<dbReference type="SUPFAM" id="SSF51905">
    <property type="entry name" value="FAD/NAD(P)-binding domain"/>
    <property type="match status" value="1"/>
</dbReference>
<keyword evidence="5" id="KW-0732">Signal</keyword>
<proteinExistence type="inferred from homology"/>
<dbReference type="PIRSF" id="PIRSF000137">
    <property type="entry name" value="Alcohol_oxidase"/>
    <property type="match status" value="1"/>
</dbReference>
<dbReference type="PANTHER" id="PTHR11552">
    <property type="entry name" value="GLUCOSE-METHANOL-CHOLINE GMC OXIDOREDUCTASE"/>
    <property type="match status" value="1"/>
</dbReference>
<dbReference type="InterPro" id="IPR000172">
    <property type="entry name" value="GMC_OxRdtase_N"/>
</dbReference>
<dbReference type="AlphaFoldDB" id="A0A139WDQ2"/>
<evidence type="ECO:0000256" key="4">
    <source>
        <dbReference type="RuleBase" id="RU003968"/>
    </source>
</evidence>
<dbReference type="PROSITE" id="PS00624">
    <property type="entry name" value="GMC_OXRED_2"/>
    <property type="match status" value="1"/>
</dbReference>
<dbReference type="Pfam" id="PF05199">
    <property type="entry name" value="GMC_oxred_C"/>
    <property type="match status" value="1"/>
</dbReference>
<feature type="binding site" evidence="3">
    <location>
        <position position="584"/>
    </location>
    <ligand>
        <name>FAD</name>
        <dbReference type="ChEBI" id="CHEBI:57692"/>
    </ligand>
</feature>
<dbReference type="Gene3D" id="3.30.560.10">
    <property type="entry name" value="Glucose Oxidase, domain 3"/>
    <property type="match status" value="1"/>
</dbReference>
<feature type="domain" description="Glucose-methanol-choline oxidoreductase N-terminal" evidence="6">
    <location>
        <begin position="121"/>
        <end position="144"/>
    </location>
</feature>
<evidence type="ECO:0000259" key="7">
    <source>
        <dbReference type="PROSITE" id="PS00624"/>
    </source>
</evidence>
<dbReference type="EMBL" id="KQ971358">
    <property type="protein sequence ID" value="KYB25985.1"/>
    <property type="molecule type" value="Genomic_DNA"/>
</dbReference>
<dbReference type="Gene3D" id="3.50.50.60">
    <property type="entry name" value="FAD/NAD(P)-binding domain"/>
    <property type="match status" value="1"/>
</dbReference>
<dbReference type="SUPFAM" id="SSF54373">
    <property type="entry name" value="FAD-linked reductases, C-terminal domain"/>
    <property type="match status" value="1"/>
</dbReference>
<dbReference type="Proteomes" id="UP000007266">
    <property type="component" value="Linkage group 8"/>
</dbReference>
<keyword evidence="9" id="KW-1185">Reference proteome</keyword>
<feature type="chain" id="PRO_5007299766" evidence="5">
    <location>
        <begin position="17"/>
        <end position="617"/>
    </location>
</feature>
<dbReference type="STRING" id="7070.A0A139WDQ2"/>
<dbReference type="InterPro" id="IPR012132">
    <property type="entry name" value="GMC_OxRdtase"/>
</dbReference>
<reference evidence="8 9" key="1">
    <citation type="journal article" date="2008" name="Nature">
        <title>The genome of the model beetle and pest Tribolium castaneum.</title>
        <authorList>
            <consortium name="Tribolium Genome Sequencing Consortium"/>
            <person name="Richards S."/>
            <person name="Gibbs R.A."/>
            <person name="Weinstock G.M."/>
            <person name="Brown S.J."/>
            <person name="Denell R."/>
            <person name="Beeman R.W."/>
            <person name="Gibbs R."/>
            <person name="Beeman R.W."/>
            <person name="Brown S.J."/>
            <person name="Bucher G."/>
            <person name="Friedrich M."/>
            <person name="Grimmelikhuijzen C.J."/>
            <person name="Klingler M."/>
            <person name="Lorenzen M."/>
            <person name="Richards S."/>
            <person name="Roth S."/>
            <person name="Schroder R."/>
            <person name="Tautz D."/>
            <person name="Zdobnov E.M."/>
            <person name="Muzny D."/>
            <person name="Gibbs R.A."/>
            <person name="Weinstock G.M."/>
            <person name="Attaway T."/>
            <person name="Bell S."/>
            <person name="Buhay C.J."/>
            <person name="Chandrabose M.N."/>
            <person name="Chavez D."/>
            <person name="Clerk-Blankenburg K.P."/>
            <person name="Cree A."/>
            <person name="Dao M."/>
            <person name="Davis C."/>
            <person name="Chacko J."/>
            <person name="Dinh H."/>
            <person name="Dugan-Rocha S."/>
            <person name="Fowler G."/>
            <person name="Garner T.T."/>
            <person name="Garnes J."/>
            <person name="Gnirke A."/>
            <person name="Hawes A."/>
            <person name="Hernandez J."/>
            <person name="Hines S."/>
            <person name="Holder M."/>
            <person name="Hume J."/>
            <person name="Jhangiani S.N."/>
            <person name="Joshi V."/>
            <person name="Khan Z.M."/>
            <person name="Jackson L."/>
            <person name="Kovar C."/>
            <person name="Kowis A."/>
            <person name="Lee S."/>
            <person name="Lewis L.R."/>
            <person name="Margolis J."/>
            <person name="Morgan M."/>
            <person name="Nazareth L.V."/>
            <person name="Nguyen N."/>
            <person name="Okwuonu G."/>
            <person name="Parker D."/>
            <person name="Richards S."/>
            <person name="Ruiz S.J."/>
            <person name="Santibanez J."/>
            <person name="Savard J."/>
            <person name="Scherer S.E."/>
            <person name="Schneider B."/>
            <person name="Sodergren E."/>
            <person name="Tautz D."/>
            <person name="Vattahil S."/>
            <person name="Villasana D."/>
            <person name="White C.S."/>
            <person name="Wright R."/>
            <person name="Park Y."/>
            <person name="Beeman R.W."/>
            <person name="Lord J."/>
            <person name="Oppert B."/>
            <person name="Lorenzen M."/>
            <person name="Brown S."/>
            <person name="Wang L."/>
            <person name="Savard J."/>
            <person name="Tautz D."/>
            <person name="Richards S."/>
            <person name="Weinstock G."/>
            <person name="Gibbs R.A."/>
            <person name="Liu Y."/>
            <person name="Worley K."/>
            <person name="Weinstock G."/>
            <person name="Elsik C.G."/>
            <person name="Reese J.T."/>
            <person name="Elhaik E."/>
            <person name="Landan G."/>
            <person name="Graur D."/>
            <person name="Arensburger P."/>
            <person name="Atkinson P."/>
            <person name="Beeman R.W."/>
            <person name="Beidler J."/>
            <person name="Brown S.J."/>
            <person name="Demuth J.P."/>
            <person name="Drury D.W."/>
            <person name="Du Y.Z."/>
            <person name="Fujiwara H."/>
            <person name="Lorenzen M."/>
            <person name="Maselli V."/>
            <person name="Osanai M."/>
            <person name="Park Y."/>
            <person name="Robertson H.M."/>
            <person name="Tu Z."/>
            <person name="Wang J.J."/>
            <person name="Wang S."/>
            <person name="Richards S."/>
            <person name="Song H."/>
            <person name="Zhang L."/>
            <person name="Sodergren E."/>
            <person name="Werner D."/>
            <person name="Stanke M."/>
            <person name="Morgenstern B."/>
            <person name="Solovyev V."/>
            <person name="Kosarev P."/>
            <person name="Brown G."/>
            <person name="Chen H.C."/>
            <person name="Ermolaeva O."/>
            <person name="Hlavina W."/>
            <person name="Kapustin Y."/>
            <person name="Kiryutin B."/>
            <person name="Kitts P."/>
            <person name="Maglott D."/>
            <person name="Pruitt K."/>
            <person name="Sapojnikov V."/>
            <person name="Souvorov A."/>
            <person name="Mackey A.J."/>
            <person name="Waterhouse R.M."/>
            <person name="Wyder S."/>
            <person name="Zdobnov E.M."/>
            <person name="Zdobnov E.M."/>
            <person name="Wyder S."/>
            <person name="Kriventseva E.V."/>
            <person name="Kadowaki T."/>
            <person name="Bork P."/>
            <person name="Aranda M."/>
            <person name="Bao R."/>
            <person name="Beermann A."/>
            <person name="Berns N."/>
            <person name="Bolognesi R."/>
            <person name="Bonneton F."/>
            <person name="Bopp D."/>
            <person name="Brown S.J."/>
            <person name="Bucher G."/>
            <person name="Butts T."/>
            <person name="Chaumot A."/>
            <person name="Denell R.E."/>
            <person name="Ferrier D.E."/>
            <person name="Friedrich M."/>
            <person name="Gordon C.M."/>
            <person name="Jindra M."/>
            <person name="Klingler M."/>
            <person name="Lan Q."/>
            <person name="Lattorff H.M."/>
            <person name="Laudet V."/>
            <person name="von Levetsow C."/>
            <person name="Liu Z."/>
            <person name="Lutz R."/>
            <person name="Lynch J.A."/>
            <person name="da Fonseca R.N."/>
            <person name="Posnien N."/>
            <person name="Reuter R."/>
            <person name="Roth S."/>
            <person name="Savard J."/>
            <person name="Schinko J.B."/>
            <person name="Schmitt C."/>
            <person name="Schoppmeier M."/>
            <person name="Schroder R."/>
            <person name="Shippy T.D."/>
            <person name="Simonnet F."/>
            <person name="Marques-Souza H."/>
            <person name="Tautz D."/>
            <person name="Tomoyasu Y."/>
            <person name="Trauner J."/>
            <person name="Van der Zee M."/>
            <person name="Vervoort M."/>
            <person name="Wittkopp N."/>
            <person name="Wimmer E.A."/>
            <person name="Yang X."/>
            <person name="Jones A.K."/>
            <person name="Sattelle D.B."/>
            <person name="Ebert P.R."/>
            <person name="Nelson D."/>
            <person name="Scott J.G."/>
            <person name="Beeman R.W."/>
            <person name="Muthukrishnan S."/>
            <person name="Kramer K.J."/>
            <person name="Arakane Y."/>
            <person name="Beeman R.W."/>
            <person name="Zhu Q."/>
            <person name="Hogenkamp D."/>
            <person name="Dixit R."/>
            <person name="Oppert B."/>
            <person name="Jiang H."/>
            <person name="Zou Z."/>
            <person name="Marshall J."/>
            <person name="Elpidina E."/>
            <person name="Vinokurov K."/>
            <person name="Oppert C."/>
            <person name="Zou Z."/>
            <person name="Evans J."/>
            <person name="Lu Z."/>
            <person name="Zhao P."/>
            <person name="Sumathipala N."/>
            <person name="Altincicek B."/>
            <person name="Vilcinskas A."/>
            <person name="Williams M."/>
            <person name="Hultmark D."/>
            <person name="Hetru C."/>
            <person name="Jiang H."/>
            <person name="Grimmelikhuijzen C.J."/>
            <person name="Hauser F."/>
            <person name="Cazzamali G."/>
            <person name="Williamson M."/>
            <person name="Park Y."/>
            <person name="Li B."/>
            <person name="Tanaka Y."/>
            <person name="Predel R."/>
            <person name="Neupert S."/>
            <person name="Schachtner J."/>
            <person name="Verleyen P."/>
            <person name="Raible F."/>
            <person name="Bork P."/>
            <person name="Friedrich M."/>
            <person name="Walden K.K."/>
            <person name="Robertson H.M."/>
            <person name="Angeli S."/>
            <person name="Foret S."/>
            <person name="Bucher G."/>
            <person name="Schuetz S."/>
            <person name="Maleszka R."/>
            <person name="Wimmer E.A."/>
            <person name="Beeman R.W."/>
            <person name="Lorenzen M."/>
            <person name="Tomoyasu Y."/>
            <person name="Miller S.C."/>
            <person name="Grossmann D."/>
            <person name="Bucher G."/>
        </authorList>
    </citation>
    <scope>NUCLEOTIDE SEQUENCE [LARGE SCALE GENOMIC DNA]</scope>
    <source>
        <strain evidence="8 9">Georgia GA2</strain>
    </source>
</reference>
<dbReference type="FunCoup" id="A0A139WDQ2">
    <property type="interactions" value="19"/>
</dbReference>
<organism evidence="8 9">
    <name type="scientific">Tribolium castaneum</name>
    <name type="common">Red flour beetle</name>
    <dbReference type="NCBI Taxonomy" id="7070"/>
    <lineage>
        <taxon>Eukaryota</taxon>
        <taxon>Metazoa</taxon>
        <taxon>Ecdysozoa</taxon>
        <taxon>Arthropoda</taxon>
        <taxon>Hexapoda</taxon>
        <taxon>Insecta</taxon>
        <taxon>Pterygota</taxon>
        <taxon>Neoptera</taxon>
        <taxon>Endopterygota</taxon>
        <taxon>Coleoptera</taxon>
        <taxon>Polyphaga</taxon>
        <taxon>Cucujiformia</taxon>
        <taxon>Tenebrionidae</taxon>
        <taxon>Tenebrionidae incertae sedis</taxon>
        <taxon>Tribolium</taxon>
    </lineage>
</organism>
<feature type="binding site" evidence="3">
    <location>
        <position position="260"/>
    </location>
    <ligand>
        <name>FAD</name>
        <dbReference type="ChEBI" id="CHEBI:57692"/>
    </ligand>
</feature>
<dbReference type="GO" id="GO:0016491">
    <property type="term" value="F:oxidoreductase activity"/>
    <property type="evidence" value="ECO:0000318"/>
    <property type="project" value="GO_Central"/>
</dbReference>
<dbReference type="InterPro" id="IPR007867">
    <property type="entry name" value="GMC_OxRtase_C"/>
</dbReference>
<protein>
    <submittedName>
        <fullName evidence="8">Glucose dehydrogenase [FAD, quinone]-like Protein</fullName>
    </submittedName>
</protein>
<feature type="binding site" evidence="3">
    <location>
        <position position="127"/>
    </location>
    <ligand>
        <name>FAD</name>
        <dbReference type="ChEBI" id="CHEBI:57692"/>
    </ligand>
</feature>
<dbReference type="OMA" id="YGQPHFE"/>
<dbReference type="Pfam" id="PF00732">
    <property type="entry name" value="GMC_oxred_N"/>
    <property type="match status" value="1"/>
</dbReference>
<dbReference type="PROSITE" id="PS00623">
    <property type="entry name" value="GMC_OXRED_1"/>
    <property type="match status" value="1"/>
</dbReference>
<evidence type="ECO:0000256" key="5">
    <source>
        <dbReference type="SAM" id="SignalP"/>
    </source>
</evidence>
<dbReference type="PANTHER" id="PTHR11552:SF216">
    <property type="entry name" value="GLUCOSE-METHANOL-CHOLINE OXIDOREDUCTASE N-TERMINAL DOMAIN-CONTAINING PROTEIN"/>
    <property type="match status" value="1"/>
</dbReference>
<feature type="active site" description="Proton acceptor" evidence="2">
    <location>
        <position position="594"/>
    </location>
</feature>
<dbReference type="InParanoid" id="A0A139WDQ2"/>
<accession>A0A139WDQ2</accession>
<feature type="active site" description="Proton donor" evidence="2">
    <location>
        <position position="550"/>
    </location>
</feature>
<comment type="cofactor">
    <cofactor evidence="3">
        <name>FAD</name>
        <dbReference type="ChEBI" id="CHEBI:57692"/>
    </cofactor>
</comment>
<evidence type="ECO:0000256" key="3">
    <source>
        <dbReference type="PIRSR" id="PIRSR000137-2"/>
    </source>
</evidence>
<reference evidence="8 9" key="2">
    <citation type="journal article" date="2010" name="Nucleic Acids Res.">
        <title>BeetleBase in 2010: revisions to provide comprehensive genomic information for Tribolium castaneum.</title>
        <authorList>
            <person name="Kim H.S."/>
            <person name="Murphy T."/>
            <person name="Xia J."/>
            <person name="Caragea D."/>
            <person name="Park Y."/>
            <person name="Beeman R.W."/>
            <person name="Lorenzen M.D."/>
            <person name="Butcher S."/>
            <person name="Manak J.R."/>
            <person name="Brown S.J."/>
        </authorList>
    </citation>
    <scope>GENOME REANNOTATION</scope>
    <source>
        <strain evidence="8 9">Georgia GA2</strain>
    </source>
</reference>
<evidence type="ECO:0000313" key="9">
    <source>
        <dbReference type="Proteomes" id="UP000007266"/>
    </source>
</evidence>